<reference evidence="2 3" key="1">
    <citation type="submission" date="2015-09" db="EMBL/GenBank/DDBJ databases">
        <authorList>
            <consortium name="Pathogen Informatics"/>
            <person name="Wu L."/>
            <person name="Ma J."/>
        </authorList>
    </citation>
    <scope>NUCLEOTIDE SEQUENCE [LARGE SCALE GENOMIC DNA]</scope>
    <source>
        <strain evidence="2 3">2789STDY5834858</strain>
    </source>
</reference>
<evidence type="ECO:0000313" key="2">
    <source>
        <dbReference type="EMBL" id="CUN68149.1"/>
    </source>
</evidence>
<dbReference type="RefSeq" id="WP_055257929.1">
    <property type="nucleotide sequence ID" value="NZ_CABIXL010000002.1"/>
</dbReference>
<feature type="domain" description="Phospholipase C/D" evidence="1">
    <location>
        <begin position="5"/>
        <end position="156"/>
    </location>
</feature>
<comment type="caution">
    <text evidence="2">The sequence shown here is derived from an EMBL/GenBank/DDBJ whole genome shotgun (WGS) entry which is preliminary data.</text>
</comment>
<dbReference type="SUPFAM" id="SSF48537">
    <property type="entry name" value="Phospholipase C/P1 nuclease"/>
    <property type="match status" value="1"/>
</dbReference>
<gene>
    <name evidence="2" type="ORF">ERS852473_00836</name>
</gene>
<dbReference type="EMBL" id="CYZR01000002">
    <property type="protein sequence ID" value="CUN68149.1"/>
    <property type="molecule type" value="Genomic_DNA"/>
</dbReference>
<dbReference type="Proteomes" id="UP000095488">
    <property type="component" value="Unassembled WGS sequence"/>
</dbReference>
<protein>
    <recommendedName>
        <fullName evidence="1">Phospholipase C/D domain-containing protein</fullName>
    </recommendedName>
</protein>
<dbReference type="InterPro" id="IPR008947">
    <property type="entry name" value="PLipase_C/P1_nuclease_dom_sf"/>
</dbReference>
<accession>A0ABP2ARC6</accession>
<evidence type="ECO:0000313" key="3">
    <source>
        <dbReference type="Proteomes" id="UP000095488"/>
    </source>
</evidence>
<proteinExistence type="predicted"/>
<sequence>MDPRTHVIIAKKIYNALDPQKKSIIKKKNFIYGNIKPDLVSKYKLRKHYRKESYEVILEKIEKLSKINSLDEIQKKKYFCNFSQELGVICHFICDFFCVPHDERWEFKHSMFIHIAYEKKLNFIAKKYSFEKNIDINLNSFDDVKNFLSAIYEDYKKDEYLDTYKRDLKYSYNICLIIISKILDEMIYYYKE</sequence>
<organism evidence="2 3">
    <name type="scientific">Sarcina ventriculi</name>
    <name type="common">Clostridium ventriculi</name>
    <dbReference type="NCBI Taxonomy" id="1267"/>
    <lineage>
        <taxon>Bacteria</taxon>
        <taxon>Bacillati</taxon>
        <taxon>Bacillota</taxon>
        <taxon>Clostridia</taxon>
        <taxon>Eubacteriales</taxon>
        <taxon>Clostridiaceae</taxon>
        <taxon>Sarcina</taxon>
    </lineage>
</organism>
<dbReference type="Pfam" id="PF00882">
    <property type="entry name" value="Zn_dep_PLPC"/>
    <property type="match status" value="1"/>
</dbReference>
<dbReference type="InterPro" id="IPR029002">
    <property type="entry name" value="PLPC/GPLD1"/>
</dbReference>
<keyword evidence="3" id="KW-1185">Reference proteome</keyword>
<name>A0ABP2ARC6_SARVE</name>
<evidence type="ECO:0000259" key="1">
    <source>
        <dbReference type="Pfam" id="PF00882"/>
    </source>
</evidence>